<name>A0ABX2ZZB6_9GAMM</name>
<reference evidence="2 3" key="1">
    <citation type="submission" date="2016-08" db="EMBL/GenBank/DDBJ databases">
        <title>Draft genome sequence of Candidatus Piscirickettsia litoralis, from seawater.</title>
        <authorList>
            <person name="Wan X."/>
            <person name="Lee A.J."/>
            <person name="Hou S."/>
            <person name="Donachie S.P."/>
        </authorList>
    </citation>
    <scope>NUCLEOTIDE SEQUENCE [LARGE SCALE GENOMIC DNA]</scope>
    <source>
        <strain evidence="2 3">Y2</strain>
    </source>
</reference>
<accession>A0ABX2ZZB6</accession>
<evidence type="ECO:0000313" key="2">
    <source>
        <dbReference type="EMBL" id="ODN41863.1"/>
    </source>
</evidence>
<keyword evidence="1" id="KW-1133">Transmembrane helix</keyword>
<evidence type="ECO:0000256" key="1">
    <source>
        <dbReference type="SAM" id="Phobius"/>
    </source>
</evidence>
<feature type="transmembrane region" description="Helical" evidence="1">
    <location>
        <begin position="7"/>
        <end position="25"/>
    </location>
</feature>
<dbReference type="Proteomes" id="UP000094329">
    <property type="component" value="Unassembled WGS sequence"/>
</dbReference>
<comment type="caution">
    <text evidence="2">The sequence shown here is derived from an EMBL/GenBank/DDBJ whole genome shotgun (WGS) entry which is preliminary data.</text>
</comment>
<feature type="transmembrane region" description="Helical" evidence="1">
    <location>
        <begin position="69"/>
        <end position="88"/>
    </location>
</feature>
<organism evidence="2 3">
    <name type="scientific">Piscirickettsia litoralis</name>
    <dbReference type="NCBI Taxonomy" id="1891921"/>
    <lineage>
        <taxon>Bacteria</taxon>
        <taxon>Pseudomonadati</taxon>
        <taxon>Pseudomonadota</taxon>
        <taxon>Gammaproteobacteria</taxon>
        <taxon>Thiotrichales</taxon>
        <taxon>Piscirickettsiaceae</taxon>
        <taxon>Piscirickettsia</taxon>
    </lineage>
</organism>
<keyword evidence="3" id="KW-1185">Reference proteome</keyword>
<sequence>MSKKFNVLFLISILSVVTINVVFFMEQGLSASPTPTNVSTLESCSSNVFKVSGQKTTSGYHDIKMSETLSMADISYAIFIGTMLYFLLQLRRFTIVDAIFKPPQ</sequence>
<gene>
    <name evidence="2" type="ORF">BGC07_01350</name>
</gene>
<keyword evidence="1" id="KW-0472">Membrane</keyword>
<protein>
    <submittedName>
        <fullName evidence="2">Uncharacterized protein</fullName>
    </submittedName>
</protein>
<proteinExistence type="predicted"/>
<dbReference type="EMBL" id="MDTU01000001">
    <property type="protein sequence ID" value="ODN41863.1"/>
    <property type="molecule type" value="Genomic_DNA"/>
</dbReference>
<keyword evidence="1" id="KW-0812">Transmembrane</keyword>
<evidence type="ECO:0000313" key="3">
    <source>
        <dbReference type="Proteomes" id="UP000094329"/>
    </source>
</evidence>